<keyword evidence="8" id="KW-0479">Metal-binding</keyword>
<feature type="compositionally biased region" description="Low complexity" evidence="9">
    <location>
        <begin position="874"/>
        <end position="898"/>
    </location>
</feature>
<keyword evidence="2" id="KW-0964">Secreted</keyword>
<keyword evidence="3" id="KW-0575">Peroxidase</keyword>
<dbReference type="GO" id="GO:0020037">
    <property type="term" value="F:heme binding"/>
    <property type="evidence" value="ECO:0007669"/>
    <property type="project" value="InterPro"/>
</dbReference>
<evidence type="ECO:0000313" key="12">
    <source>
        <dbReference type="Proteomes" id="UP001153709"/>
    </source>
</evidence>
<evidence type="ECO:0000256" key="1">
    <source>
        <dbReference type="ARBA" id="ARBA00004613"/>
    </source>
</evidence>
<comment type="subcellular location">
    <subcellularLocation>
        <location evidence="1">Secreted</location>
    </subcellularLocation>
</comment>
<dbReference type="PRINTS" id="PR00457">
    <property type="entry name" value="ANPEROXIDASE"/>
</dbReference>
<keyword evidence="4 8" id="KW-0349">Heme</keyword>
<evidence type="ECO:0000256" key="6">
    <source>
        <dbReference type="ARBA" id="ARBA00023002"/>
    </source>
</evidence>
<dbReference type="InterPro" id="IPR037120">
    <property type="entry name" value="Haem_peroxidase_sf_animal"/>
</dbReference>
<feature type="compositionally biased region" description="Polar residues" evidence="9">
    <location>
        <begin position="931"/>
        <end position="953"/>
    </location>
</feature>
<gene>
    <name evidence="11" type="ORF">DIABBA_LOCUS363</name>
</gene>
<dbReference type="GO" id="GO:0004601">
    <property type="term" value="F:peroxidase activity"/>
    <property type="evidence" value="ECO:0007669"/>
    <property type="project" value="UniProtKB-KW"/>
</dbReference>
<dbReference type="GO" id="GO:0006979">
    <property type="term" value="P:response to oxidative stress"/>
    <property type="evidence" value="ECO:0007669"/>
    <property type="project" value="InterPro"/>
</dbReference>
<proteinExistence type="predicted"/>
<dbReference type="PANTHER" id="PTHR11475">
    <property type="entry name" value="OXIDASE/PEROXIDASE"/>
    <property type="match status" value="1"/>
</dbReference>
<dbReference type="OrthoDB" id="823504at2759"/>
<dbReference type="PROSITE" id="PS50292">
    <property type="entry name" value="PEROXIDASE_3"/>
    <property type="match status" value="1"/>
</dbReference>
<dbReference type="PANTHER" id="PTHR11475:SF109">
    <property type="entry name" value="CHORION PEROXIDASE-LIKE PROTEIN"/>
    <property type="match status" value="1"/>
</dbReference>
<evidence type="ECO:0000256" key="2">
    <source>
        <dbReference type="ARBA" id="ARBA00022525"/>
    </source>
</evidence>
<organism evidence="11 12">
    <name type="scientific">Diabrotica balteata</name>
    <name type="common">Banded cucumber beetle</name>
    <dbReference type="NCBI Taxonomy" id="107213"/>
    <lineage>
        <taxon>Eukaryota</taxon>
        <taxon>Metazoa</taxon>
        <taxon>Ecdysozoa</taxon>
        <taxon>Arthropoda</taxon>
        <taxon>Hexapoda</taxon>
        <taxon>Insecta</taxon>
        <taxon>Pterygota</taxon>
        <taxon>Neoptera</taxon>
        <taxon>Endopterygota</taxon>
        <taxon>Coleoptera</taxon>
        <taxon>Polyphaga</taxon>
        <taxon>Cucujiformia</taxon>
        <taxon>Chrysomeloidea</taxon>
        <taxon>Chrysomelidae</taxon>
        <taxon>Galerucinae</taxon>
        <taxon>Diabroticina</taxon>
        <taxon>Diabroticites</taxon>
        <taxon>Diabrotica</taxon>
    </lineage>
</organism>
<dbReference type="SUPFAM" id="SSF48113">
    <property type="entry name" value="Heme-dependent peroxidases"/>
    <property type="match status" value="1"/>
</dbReference>
<evidence type="ECO:0000256" key="9">
    <source>
        <dbReference type="SAM" id="MobiDB-lite"/>
    </source>
</evidence>
<protein>
    <recommendedName>
        <fullName evidence="13">Peroxidase</fullName>
    </recommendedName>
</protein>
<dbReference type="GO" id="GO:0046872">
    <property type="term" value="F:metal ion binding"/>
    <property type="evidence" value="ECO:0007669"/>
    <property type="project" value="UniProtKB-KW"/>
</dbReference>
<feature type="region of interest" description="Disordered" evidence="9">
    <location>
        <begin position="929"/>
        <end position="953"/>
    </location>
</feature>
<dbReference type="InterPro" id="IPR010255">
    <property type="entry name" value="Haem_peroxidase_sf"/>
</dbReference>
<dbReference type="Gene3D" id="1.10.640.10">
    <property type="entry name" value="Haem peroxidase domain superfamily, animal type"/>
    <property type="match status" value="1"/>
</dbReference>
<dbReference type="InterPro" id="IPR019791">
    <property type="entry name" value="Haem_peroxidase_animal"/>
</dbReference>
<dbReference type="CDD" id="cd09823">
    <property type="entry name" value="peroxinectin_like"/>
    <property type="match status" value="1"/>
</dbReference>
<feature type="compositionally biased region" description="Basic residues" evidence="9">
    <location>
        <begin position="776"/>
        <end position="788"/>
    </location>
</feature>
<dbReference type="EMBL" id="OU898276">
    <property type="protein sequence ID" value="CAG9826224.1"/>
    <property type="molecule type" value="Genomic_DNA"/>
</dbReference>
<keyword evidence="10" id="KW-0812">Transmembrane</keyword>
<dbReference type="GO" id="GO:0022412">
    <property type="term" value="P:cellular process involved in reproduction in multicellular organism"/>
    <property type="evidence" value="ECO:0007669"/>
    <property type="project" value="UniProtKB-ARBA"/>
</dbReference>
<feature type="binding site" description="axial binding residue" evidence="8">
    <location>
        <position position="516"/>
    </location>
    <ligand>
        <name>heme b</name>
        <dbReference type="ChEBI" id="CHEBI:60344"/>
    </ligand>
    <ligandPart>
        <name>Fe</name>
        <dbReference type="ChEBI" id="CHEBI:18248"/>
    </ligandPart>
</feature>
<accession>A0A9N9SJY0</accession>
<evidence type="ECO:0000313" key="11">
    <source>
        <dbReference type="EMBL" id="CAG9826224.1"/>
    </source>
</evidence>
<evidence type="ECO:0000256" key="4">
    <source>
        <dbReference type="ARBA" id="ARBA00022617"/>
    </source>
</evidence>
<keyword evidence="7 8" id="KW-0408">Iron</keyword>
<dbReference type="Pfam" id="PF03098">
    <property type="entry name" value="An_peroxidase"/>
    <property type="match status" value="1"/>
</dbReference>
<dbReference type="AlphaFoldDB" id="A0A9N9SJY0"/>
<evidence type="ECO:0000256" key="3">
    <source>
        <dbReference type="ARBA" id="ARBA00022559"/>
    </source>
</evidence>
<keyword evidence="12" id="KW-1185">Reference proteome</keyword>
<feature type="region of interest" description="Disordered" evidence="9">
    <location>
        <begin position="855"/>
        <end position="909"/>
    </location>
</feature>
<sequence length="1112" mass="126973">MFSKNTKTNYKNLKYLVHIHRPSSRVLFLHHILLIQSILITSALKLYIANNTKIYREQQRVFEDQKSRNLFEKNTLEHQNVDEAVKYGLDTVENLLSIKEPLWFKLGLFLNKHHPASKVAEFGKPNKRAQKLSNFGMASLEATRKIIESNPNIVENLIIILSFPENVSRQISDSPISLKSKILEEDCPLRGKPRCPLSSKRYRTFDGTCNNLENPWRGASLLPMQRFLPPVYEDAREISTKIHKDKDQELNVITLMFMQWGQFIDHDVTSVVKSRGFNGSVPRCCEKTGKKVLSEALLHPSCLPIEVPEDDWFLSKFKIGCMEFLRSAPSTRINCDLGWREQINQATSFIDASMIYGNNLEKADSIRTFRQGKIFYGRPLSDRPLQPPDPPGGELCNAGALTTDCFQPGDGRVTEQPGLTAVHTVWIRYHNQVAAVLSRLNPHWSDEKTYQETRKIIYSLIQHITYNEFLPILLGPEVLRLFELELGFKGFYKGYDTKINPMIANAFSTAAYRFGHSMVQNSFIRTDRQHRPIFNNVSLHEEFTNFENIWSFGSVDRTILGFCNQPAQRRDEFICDELSNHLFQPTDMQFGMDLAAINIQRGRDHGIPPYTSWREPCGLTPIKGWNDLKKIFSVETTKKFRKVYRHVDDIDLFSGGLAEKPVKGAVVGPTFACIIAQQFWYENGEFLSSFTPAQLHQIRRATLSSILCQTMDEIETIQPFSFLSPDSNKNKRLSCKDPILKNFDLSPWIENLSNDIETRSFSREGLDDLEETAAERKRKTKLKYKKPKPKPETAVTNSHTVIIQNTKDRPSSTYIQEKPVSYPVFIQSPSVQTYNKPPSNKPTFTVSRPTFTITGASDVNEYGSDNYRPSQMFSRPSADSYSSASYRPSSDSYTSVSYRPAYDSSSVSTRPNYIYDGINSFYDRPSGYDRPSSSFNNPVSSHDRPSTSYNKPSSSLDYDEVIFEDSPFATSYKPNVYRPSTNQHLFNQIFITKRPVQSSYDDDISGYFYKNKYDKENSLGQEDRPIKIYSTGYVQKIGPSDISDKLDFKSRLVNKNDNKLIKISSVKSHASVSGNSAIINTVLQREGDGDIIEEGSDMLRLVELDVAPSENK</sequence>
<evidence type="ECO:0008006" key="13">
    <source>
        <dbReference type="Google" id="ProtNLM"/>
    </source>
</evidence>
<reference evidence="11" key="1">
    <citation type="submission" date="2022-01" db="EMBL/GenBank/DDBJ databases">
        <authorList>
            <person name="King R."/>
        </authorList>
    </citation>
    <scope>NUCLEOTIDE SEQUENCE</scope>
</reference>
<feature type="transmembrane region" description="Helical" evidence="10">
    <location>
        <begin position="26"/>
        <end position="48"/>
    </location>
</feature>
<name>A0A9N9SJY0_DIABA</name>
<keyword evidence="5" id="KW-0732">Signal</keyword>
<evidence type="ECO:0000256" key="10">
    <source>
        <dbReference type="SAM" id="Phobius"/>
    </source>
</evidence>
<keyword evidence="10" id="KW-1133">Transmembrane helix</keyword>
<dbReference type="GO" id="GO:0005576">
    <property type="term" value="C:extracellular region"/>
    <property type="evidence" value="ECO:0007669"/>
    <property type="project" value="UniProtKB-SubCell"/>
</dbReference>
<keyword evidence="10" id="KW-0472">Membrane</keyword>
<evidence type="ECO:0000256" key="7">
    <source>
        <dbReference type="ARBA" id="ARBA00023004"/>
    </source>
</evidence>
<evidence type="ECO:0000256" key="5">
    <source>
        <dbReference type="ARBA" id="ARBA00022729"/>
    </source>
</evidence>
<keyword evidence="6" id="KW-0560">Oxidoreductase</keyword>
<dbReference type="Proteomes" id="UP001153709">
    <property type="component" value="Chromosome 1"/>
</dbReference>
<dbReference type="FunFam" id="1.10.640.10:FF:000003">
    <property type="entry name" value="chorion peroxidase"/>
    <property type="match status" value="1"/>
</dbReference>
<evidence type="ECO:0000256" key="8">
    <source>
        <dbReference type="PIRSR" id="PIRSR619791-2"/>
    </source>
</evidence>
<feature type="region of interest" description="Disordered" evidence="9">
    <location>
        <begin position="774"/>
        <end position="796"/>
    </location>
</feature>